<dbReference type="NCBIfam" id="TIGR00229">
    <property type="entry name" value="sensory_box"/>
    <property type="match status" value="1"/>
</dbReference>
<dbReference type="SUPFAM" id="SSF47459">
    <property type="entry name" value="HLH, helix-loop-helix DNA-binding domain"/>
    <property type="match status" value="1"/>
</dbReference>
<evidence type="ECO:0000256" key="1">
    <source>
        <dbReference type="SAM" id="MobiDB-lite"/>
    </source>
</evidence>
<feature type="region of interest" description="Disordered" evidence="1">
    <location>
        <begin position="56"/>
        <end position="77"/>
    </location>
</feature>
<feature type="domain" description="PAS" evidence="2">
    <location>
        <begin position="288"/>
        <end position="341"/>
    </location>
</feature>
<accession>A0ABM1M9L4</accession>
<sequence length="432" mass="49796">MTPVKFFRICKFYWSGKNCYFFFCENSATKSGVGGAHIIRFLIAVHPKIGMSSDIQQYSPDDGNSKEKRESHNEVERRRRNKMAVFINELSDFVKNKKVMIRRPERVNVLQCASDLMREYSQKDFKDFFLTKKEFNSVVFDVTKGFVLAIDCTTGIIFRYTRSDQTLMQNEAWIGTNIFNLVHTEDHEVLREQLLPDSKNQFLDLKTGTVRREDSVPQYRDAIRTKRNFKCRIKSPNFGYSIVHCNGYIINNNTKKQSINSQLIVFGKMISAETNERDHSIQDSFETVLNLNGGITNASGNLLNNLGYNTDRIIGLNFLQFVHPSDKQKFLNYFEKLIQNKGKEFSTSYRVLGVSGQYATVHCDGESYINPFTDEIRFIVCKNFRVVDPSATVQKPADKVFENSVIPNVQMHSLGAPVFNVINNTIQFKQKL</sequence>
<keyword evidence="5" id="KW-0675">Receptor</keyword>
<feature type="compositionally biased region" description="Basic and acidic residues" evidence="1">
    <location>
        <begin position="63"/>
        <end position="77"/>
    </location>
</feature>
<keyword evidence="4" id="KW-1185">Reference proteome</keyword>
<dbReference type="GeneID" id="108558760"/>
<dbReference type="Gene3D" id="3.30.450.20">
    <property type="entry name" value="PAS domain"/>
    <property type="match status" value="2"/>
</dbReference>
<dbReference type="PANTHER" id="PTHR23042">
    <property type="entry name" value="CIRCADIAN PROTEIN CLOCK/ARNT/BMAL/PAS"/>
    <property type="match status" value="1"/>
</dbReference>
<dbReference type="SUPFAM" id="SSF55785">
    <property type="entry name" value="PYP-like sensor domain (PAS domain)"/>
    <property type="match status" value="1"/>
</dbReference>
<dbReference type="SMART" id="SM00091">
    <property type="entry name" value="PAS"/>
    <property type="match status" value="2"/>
</dbReference>
<dbReference type="InterPro" id="IPR036638">
    <property type="entry name" value="HLH_DNA-bd_sf"/>
</dbReference>
<dbReference type="Gene3D" id="4.10.280.10">
    <property type="entry name" value="Helix-loop-helix DNA-binding domain"/>
    <property type="match status" value="1"/>
</dbReference>
<dbReference type="InterPro" id="IPR000014">
    <property type="entry name" value="PAS"/>
</dbReference>
<organism evidence="4 5">
    <name type="scientific">Nicrophorus vespilloides</name>
    <name type="common">Boreal carrion beetle</name>
    <dbReference type="NCBI Taxonomy" id="110193"/>
    <lineage>
        <taxon>Eukaryota</taxon>
        <taxon>Metazoa</taxon>
        <taxon>Ecdysozoa</taxon>
        <taxon>Arthropoda</taxon>
        <taxon>Hexapoda</taxon>
        <taxon>Insecta</taxon>
        <taxon>Pterygota</taxon>
        <taxon>Neoptera</taxon>
        <taxon>Endopterygota</taxon>
        <taxon>Coleoptera</taxon>
        <taxon>Polyphaga</taxon>
        <taxon>Staphyliniformia</taxon>
        <taxon>Silphidae</taxon>
        <taxon>Nicrophorinae</taxon>
        <taxon>Nicrophorus</taxon>
    </lineage>
</organism>
<protein>
    <submittedName>
        <fullName evidence="5">Aryl hydrocarbon receptor nuclear translocator homolog</fullName>
    </submittedName>
</protein>
<evidence type="ECO:0000259" key="2">
    <source>
        <dbReference type="PROSITE" id="PS50112"/>
    </source>
</evidence>
<reference evidence="5" key="1">
    <citation type="submission" date="2025-08" db="UniProtKB">
        <authorList>
            <consortium name="RefSeq"/>
        </authorList>
    </citation>
    <scope>IDENTIFICATION</scope>
    <source>
        <tissue evidence="5">Whole Larva</tissue>
    </source>
</reference>
<dbReference type="Pfam" id="PF00010">
    <property type="entry name" value="HLH"/>
    <property type="match status" value="1"/>
</dbReference>
<name>A0ABM1M9L4_NICVS</name>
<gene>
    <name evidence="5" type="primary">LOC108558760</name>
</gene>
<dbReference type="InterPro" id="IPR011598">
    <property type="entry name" value="bHLH_dom"/>
</dbReference>
<dbReference type="InterPro" id="IPR035965">
    <property type="entry name" value="PAS-like_dom_sf"/>
</dbReference>
<dbReference type="InterPro" id="IPR050933">
    <property type="entry name" value="Circadian_TF"/>
</dbReference>
<dbReference type="Proteomes" id="UP000695000">
    <property type="component" value="Unplaced"/>
</dbReference>
<dbReference type="Pfam" id="PF14598">
    <property type="entry name" value="PAS_11"/>
    <property type="match status" value="1"/>
</dbReference>
<proteinExistence type="predicted"/>
<dbReference type="CDD" id="cd00130">
    <property type="entry name" value="PAS"/>
    <property type="match status" value="1"/>
</dbReference>
<evidence type="ECO:0000313" key="5">
    <source>
        <dbReference type="RefSeq" id="XP_017771264.1"/>
    </source>
</evidence>
<dbReference type="PROSITE" id="PS50888">
    <property type="entry name" value="BHLH"/>
    <property type="match status" value="1"/>
</dbReference>
<dbReference type="PROSITE" id="PS50112">
    <property type="entry name" value="PAS"/>
    <property type="match status" value="1"/>
</dbReference>
<evidence type="ECO:0000259" key="3">
    <source>
        <dbReference type="PROSITE" id="PS50888"/>
    </source>
</evidence>
<feature type="domain" description="BHLH" evidence="3">
    <location>
        <begin position="67"/>
        <end position="120"/>
    </location>
</feature>
<evidence type="ECO:0000313" key="4">
    <source>
        <dbReference type="Proteomes" id="UP000695000"/>
    </source>
</evidence>
<dbReference type="RefSeq" id="XP_017771264.1">
    <property type="nucleotide sequence ID" value="XM_017915775.1"/>
</dbReference>